<comment type="caution">
    <text evidence="1">The sequence shown here is derived from an EMBL/GenBank/DDBJ whole genome shotgun (WGS) entry which is preliminary data.</text>
</comment>
<dbReference type="EMBL" id="JADLQN010000002">
    <property type="protein sequence ID" value="MBF6356338.1"/>
    <property type="molecule type" value="Genomic_DNA"/>
</dbReference>
<reference evidence="1 2" key="1">
    <citation type="submission" date="2020-10" db="EMBL/GenBank/DDBJ databases">
        <title>Identification of Nocardia species via Next-generation sequencing and recognition of intraspecies genetic diversity.</title>
        <authorList>
            <person name="Li P."/>
            <person name="Li P."/>
            <person name="Lu B."/>
        </authorList>
    </citation>
    <scope>NUCLEOTIDE SEQUENCE [LARGE SCALE GENOMIC DNA]</scope>
    <source>
        <strain evidence="1 2">BJ06-0143</strain>
    </source>
</reference>
<name>A0ABS0DI20_9NOCA</name>
<evidence type="ECO:0000313" key="1">
    <source>
        <dbReference type="EMBL" id="MBF6356338.1"/>
    </source>
</evidence>
<sequence length="103" mass="11568">MRTEGQDAHDLVAAAFADEFDDTAVDLEVLRRIHSGDFTRWSAALEGSGLFDKQALERIVARWRENPESLIGALLADADDVTRRRWSMAWSGLDRPEPLSRIG</sequence>
<keyword evidence="2" id="KW-1185">Reference proteome</keyword>
<dbReference type="RefSeq" id="WP_195003126.1">
    <property type="nucleotide sequence ID" value="NZ_JADLQN010000002.1"/>
</dbReference>
<organism evidence="1 2">
    <name type="scientific">Nocardia higoensis</name>
    <dbReference type="NCBI Taxonomy" id="228599"/>
    <lineage>
        <taxon>Bacteria</taxon>
        <taxon>Bacillati</taxon>
        <taxon>Actinomycetota</taxon>
        <taxon>Actinomycetes</taxon>
        <taxon>Mycobacteriales</taxon>
        <taxon>Nocardiaceae</taxon>
        <taxon>Nocardia</taxon>
    </lineage>
</organism>
<proteinExistence type="predicted"/>
<gene>
    <name evidence="1" type="ORF">IU449_17605</name>
</gene>
<accession>A0ABS0DI20</accession>
<dbReference type="Proteomes" id="UP000707731">
    <property type="component" value="Unassembled WGS sequence"/>
</dbReference>
<protein>
    <submittedName>
        <fullName evidence="1">Uncharacterized protein</fullName>
    </submittedName>
</protein>
<evidence type="ECO:0000313" key="2">
    <source>
        <dbReference type="Proteomes" id="UP000707731"/>
    </source>
</evidence>